<reference evidence="1" key="1">
    <citation type="submission" date="2014-09" db="EMBL/GenBank/DDBJ databases">
        <authorList>
            <person name="Magalhaes I.L.F."/>
            <person name="Oliveira U."/>
            <person name="Santos F.R."/>
            <person name="Vidigal T.H.D.A."/>
            <person name="Brescovit A.D."/>
            <person name="Santos A.J."/>
        </authorList>
    </citation>
    <scope>NUCLEOTIDE SEQUENCE</scope>
    <source>
        <tissue evidence="1">Shoot tissue taken approximately 20 cm above the soil surface</tissue>
    </source>
</reference>
<organism evidence="1">
    <name type="scientific">Arundo donax</name>
    <name type="common">Giant reed</name>
    <name type="synonym">Donax arundinaceus</name>
    <dbReference type="NCBI Taxonomy" id="35708"/>
    <lineage>
        <taxon>Eukaryota</taxon>
        <taxon>Viridiplantae</taxon>
        <taxon>Streptophyta</taxon>
        <taxon>Embryophyta</taxon>
        <taxon>Tracheophyta</taxon>
        <taxon>Spermatophyta</taxon>
        <taxon>Magnoliopsida</taxon>
        <taxon>Liliopsida</taxon>
        <taxon>Poales</taxon>
        <taxon>Poaceae</taxon>
        <taxon>PACMAD clade</taxon>
        <taxon>Arundinoideae</taxon>
        <taxon>Arundineae</taxon>
        <taxon>Arundo</taxon>
    </lineage>
</organism>
<evidence type="ECO:0000313" key="1">
    <source>
        <dbReference type="EMBL" id="JAD71387.1"/>
    </source>
</evidence>
<protein>
    <submittedName>
        <fullName evidence="1">Uncharacterized protein</fullName>
    </submittedName>
</protein>
<dbReference type="EMBL" id="GBRH01226508">
    <property type="protein sequence ID" value="JAD71387.1"/>
    <property type="molecule type" value="Transcribed_RNA"/>
</dbReference>
<sequence>MKTLLQYCQTVNALIYSSSASLTEEKFGILHVNLRPLEER</sequence>
<dbReference type="AlphaFoldDB" id="A0A0A9CIM4"/>
<accession>A0A0A9CIM4</accession>
<proteinExistence type="predicted"/>
<reference evidence="1" key="2">
    <citation type="journal article" date="2015" name="Data Brief">
        <title>Shoot transcriptome of the giant reed, Arundo donax.</title>
        <authorList>
            <person name="Barrero R.A."/>
            <person name="Guerrero F.D."/>
            <person name="Moolhuijzen P."/>
            <person name="Goolsby J.A."/>
            <person name="Tidwell J."/>
            <person name="Bellgard S.E."/>
            <person name="Bellgard M.I."/>
        </authorList>
    </citation>
    <scope>NUCLEOTIDE SEQUENCE</scope>
    <source>
        <tissue evidence="1">Shoot tissue taken approximately 20 cm above the soil surface</tissue>
    </source>
</reference>
<name>A0A0A9CIM4_ARUDO</name>